<dbReference type="EMBL" id="KV441396">
    <property type="protein sequence ID" value="OAF58456.1"/>
    <property type="molecule type" value="Genomic_DNA"/>
</dbReference>
<comment type="catalytic activity">
    <reaction evidence="9">
        <text>Successive hydrolysis of beta-D-glucose units from the non-reducing ends of (1-&gt;3)-beta-D-glucans, releasing alpha-glucose.</text>
        <dbReference type="EC" id="3.2.1.58"/>
    </reaction>
</comment>
<evidence type="ECO:0000256" key="2">
    <source>
        <dbReference type="ARBA" id="ARBA00008773"/>
    </source>
</evidence>
<keyword evidence="6 13" id="KW-0378">Hydrolase</keyword>
<dbReference type="InterPro" id="IPR000490">
    <property type="entry name" value="Glyco_hydro_17"/>
</dbReference>
<comment type="subcellular location">
    <subcellularLocation>
        <location evidence="1">Secreted</location>
        <location evidence="1">Cell wall</location>
    </subcellularLocation>
</comment>
<accession>A0A177A8H8</accession>
<evidence type="ECO:0000256" key="4">
    <source>
        <dbReference type="ARBA" id="ARBA00022525"/>
    </source>
</evidence>
<feature type="chain" id="PRO_5008056403" description="glucan 1,3-beta-glucosidase" evidence="14">
    <location>
        <begin position="21"/>
        <end position="303"/>
    </location>
</feature>
<evidence type="ECO:0000256" key="5">
    <source>
        <dbReference type="ARBA" id="ARBA00022729"/>
    </source>
</evidence>
<dbReference type="GO" id="GO:0005975">
    <property type="term" value="P:carbohydrate metabolic process"/>
    <property type="evidence" value="ECO:0007669"/>
    <property type="project" value="InterPro"/>
</dbReference>
<dbReference type="SUPFAM" id="SSF51445">
    <property type="entry name" value="(Trans)glycosidases"/>
    <property type="match status" value="1"/>
</dbReference>
<dbReference type="RefSeq" id="XP_024323741.1">
    <property type="nucleotide sequence ID" value="XM_024468501.1"/>
</dbReference>
<keyword evidence="8 13" id="KW-0326">Glycosidase</keyword>
<dbReference type="InterPro" id="IPR017853">
    <property type="entry name" value="GH"/>
</dbReference>
<dbReference type="GeneID" id="36287943"/>
<comment type="similarity">
    <text evidence="2 12">Belongs to the glycosyl hydrolase 17 family.</text>
</comment>
<evidence type="ECO:0000256" key="7">
    <source>
        <dbReference type="ARBA" id="ARBA00023180"/>
    </source>
</evidence>
<dbReference type="Proteomes" id="UP000077154">
    <property type="component" value="Unassembled WGS sequence"/>
</dbReference>
<dbReference type="GO" id="GO:0009986">
    <property type="term" value="C:cell surface"/>
    <property type="evidence" value="ECO:0007669"/>
    <property type="project" value="TreeGrafter"/>
</dbReference>
<proteinExistence type="inferred from homology"/>
<evidence type="ECO:0000256" key="13">
    <source>
        <dbReference type="RuleBase" id="RU004336"/>
    </source>
</evidence>
<reference evidence="15" key="1">
    <citation type="submission" date="2016-03" db="EMBL/GenBank/DDBJ databases">
        <title>Updated assembly of Pseudogymnoascus destructans, the fungus causing white-nose syndrome of bats.</title>
        <authorList>
            <person name="Palmer J.M."/>
            <person name="Drees K.P."/>
            <person name="Foster J.T."/>
            <person name="Lindner D.L."/>
        </authorList>
    </citation>
    <scope>NUCLEOTIDE SEQUENCE [LARGE SCALE GENOMIC DNA]</scope>
    <source>
        <strain evidence="15">20631-21</strain>
    </source>
</reference>
<dbReference type="GO" id="GO:0004338">
    <property type="term" value="F:glucan exo-1,3-beta-glucosidase activity"/>
    <property type="evidence" value="ECO:0007669"/>
    <property type="project" value="UniProtKB-EC"/>
</dbReference>
<dbReference type="eggNOG" id="ENOG502QQE6">
    <property type="taxonomic scope" value="Eukaryota"/>
</dbReference>
<protein>
    <recommendedName>
        <fullName evidence="10">glucan 1,3-beta-glucosidase</fullName>
        <ecNumber evidence="10">3.2.1.58</ecNumber>
    </recommendedName>
    <alternativeName>
        <fullName evidence="11">Exo-1,3-beta-glucanase</fullName>
    </alternativeName>
</protein>
<dbReference type="PROSITE" id="PS00587">
    <property type="entry name" value="GLYCOSYL_HYDROL_F17"/>
    <property type="match status" value="1"/>
</dbReference>
<dbReference type="PANTHER" id="PTHR16631:SF26">
    <property type="entry name" value="GLUCAN 1,3-BETA-GLUCOSIDASE"/>
    <property type="match status" value="1"/>
</dbReference>
<keyword evidence="4" id="KW-0964">Secreted</keyword>
<dbReference type="Gene3D" id="3.20.20.80">
    <property type="entry name" value="Glycosidases"/>
    <property type="match status" value="1"/>
</dbReference>
<dbReference type="GO" id="GO:0042973">
    <property type="term" value="F:glucan endo-1,3-beta-D-glucosidase activity"/>
    <property type="evidence" value="ECO:0007669"/>
    <property type="project" value="TreeGrafter"/>
</dbReference>
<feature type="signal peptide" evidence="14">
    <location>
        <begin position="1"/>
        <end position="20"/>
    </location>
</feature>
<dbReference type="Pfam" id="PF00332">
    <property type="entry name" value="Glyco_hydro_17"/>
    <property type="match status" value="1"/>
</dbReference>
<dbReference type="EC" id="3.2.1.58" evidence="10"/>
<dbReference type="GO" id="GO:0005576">
    <property type="term" value="C:extracellular region"/>
    <property type="evidence" value="ECO:0007669"/>
    <property type="project" value="TreeGrafter"/>
</dbReference>
<keyword evidence="7" id="KW-0325">Glycoprotein</keyword>
<evidence type="ECO:0000256" key="11">
    <source>
        <dbReference type="ARBA" id="ARBA00041761"/>
    </source>
</evidence>
<evidence type="ECO:0000256" key="8">
    <source>
        <dbReference type="ARBA" id="ARBA00023295"/>
    </source>
</evidence>
<evidence type="ECO:0000256" key="3">
    <source>
        <dbReference type="ARBA" id="ARBA00022512"/>
    </source>
</evidence>
<name>A0A177A8H8_9PEZI</name>
<evidence type="ECO:0000256" key="10">
    <source>
        <dbReference type="ARBA" id="ARBA00038929"/>
    </source>
</evidence>
<dbReference type="PANTHER" id="PTHR16631">
    <property type="entry name" value="GLUCAN 1,3-BETA-GLUCOSIDASE"/>
    <property type="match status" value="1"/>
</dbReference>
<dbReference type="GO" id="GO:0071555">
    <property type="term" value="P:cell wall organization"/>
    <property type="evidence" value="ECO:0007669"/>
    <property type="project" value="TreeGrafter"/>
</dbReference>
<keyword evidence="5 14" id="KW-0732">Signal</keyword>
<dbReference type="GO" id="GO:0009277">
    <property type="term" value="C:fungal-type cell wall"/>
    <property type="evidence" value="ECO:0007669"/>
    <property type="project" value="TreeGrafter"/>
</dbReference>
<dbReference type="AlphaFoldDB" id="A0A177A8H8"/>
<evidence type="ECO:0000256" key="9">
    <source>
        <dbReference type="ARBA" id="ARBA00036824"/>
    </source>
</evidence>
<sequence>MRFSTIIPLALAAAPAVVSAAGSLGFALGDKKSDGSCKFQADWAADLKAISTVKSSKIVRTYSASECNTAKEILPAAKAAGFKVILGVWPDYDDSLAKDEAALIKYTPDYKDQVYAITVGSETLYRGNFTGPELLQRINKIKKAIPGFKVGTADSWNKYQDGTADALITGGVDILLANGFSYWQGQTDSNATASFFDDIMQAFGHIQHVSGKVDGGIELWVGETGWPTDGSKYQAAVPSLEGAKNYWKKAICGITAWGVNVFYFEAFDEPWKPKSIGQDGSVADETHWGAWNADRTPKFSMEC</sequence>
<evidence type="ECO:0000256" key="14">
    <source>
        <dbReference type="SAM" id="SignalP"/>
    </source>
</evidence>
<evidence type="ECO:0000256" key="12">
    <source>
        <dbReference type="RuleBase" id="RU004335"/>
    </source>
</evidence>
<evidence type="ECO:0000256" key="1">
    <source>
        <dbReference type="ARBA" id="ARBA00004191"/>
    </source>
</evidence>
<dbReference type="VEuPathDB" id="FungiDB:GMDG_07699"/>
<dbReference type="OrthoDB" id="1293114at2759"/>
<keyword evidence="3" id="KW-0134">Cell wall</keyword>
<dbReference type="InterPro" id="IPR050732">
    <property type="entry name" value="Beta-glucan_modifiers"/>
</dbReference>
<organism evidence="15">
    <name type="scientific">Pseudogymnoascus destructans</name>
    <dbReference type="NCBI Taxonomy" id="655981"/>
    <lineage>
        <taxon>Eukaryota</taxon>
        <taxon>Fungi</taxon>
        <taxon>Dikarya</taxon>
        <taxon>Ascomycota</taxon>
        <taxon>Pezizomycotina</taxon>
        <taxon>Leotiomycetes</taxon>
        <taxon>Thelebolales</taxon>
        <taxon>Thelebolaceae</taxon>
        <taxon>Pseudogymnoascus</taxon>
    </lineage>
</organism>
<gene>
    <name evidence="15" type="primary">BGL2</name>
    <name evidence="15" type="ORF">VC83_04874</name>
</gene>
<evidence type="ECO:0000313" key="15">
    <source>
        <dbReference type="EMBL" id="OAF58456.1"/>
    </source>
</evidence>
<evidence type="ECO:0000256" key="6">
    <source>
        <dbReference type="ARBA" id="ARBA00022801"/>
    </source>
</evidence>